<keyword evidence="2" id="KW-1185">Reference proteome</keyword>
<comment type="caution">
    <text evidence="1">The sequence shown here is derived from an EMBL/GenBank/DDBJ whole genome shotgun (WGS) entry which is preliminary data.</text>
</comment>
<evidence type="ECO:0000313" key="1">
    <source>
        <dbReference type="EMBL" id="CAK9182269.1"/>
    </source>
</evidence>
<accession>A0ABC8UN52</accession>
<sequence>VIGKGCLIEKYQNDLPEKIHQKSISCNIQFKGINSIEIGEKIGAIVEYVVLKLYFK</sequence>
<proteinExistence type="predicted"/>
<feature type="non-terminal residue" evidence="1">
    <location>
        <position position="56"/>
    </location>
</feature>
<reference evidence="1 2" key="1">
    <citation type="submission" date="2024-02" db="EMBL/GenBank/DDBJ databases">
        <authorList>
            <person name="Vignale AGUSTIN F."/>
            <person name="Sosa J E."/>
            <person name="Modenutti C."/>
        </authorList>
    </citation>
    <scope>NUCLEOTIDE SEQUENCE [LARGE SCALE GENOMIC DNA]</scope>
</reference>
<dbReference type="EMBL" id="CAUOFW020008279">
    <property type="protein sequence ID" value="CAK9182269.1"/>
    <property type="molecule type" value="Genomic_DNA"/>
</dbReference>
<dbReference type="AlphaFoldDB" id="A0ABC8UN52"/>
<dbReference type="Proteomes" id="UP001642360">
    <property type="component" value="Unassembled WGS sequence"/>
</dbReference>
<organism evidence="1 2">
    <name type="scientific">Ilex paraguariensis</name>
    <name type="common">yerba mate</name>
    <dbReference type="NCBI Taxonomy" id="185542"/>
    <lineage>
        <taxon>Eukaryota</taxon>
        <taxon>Viridiplantae</taxon>
        <taxon>Streptophyta</taxon>
        <taxon>Embryophyta</taxon>
        <taxon>Tracheophyta</taxon>
        <taxon>Spermatophyta</taxon>
        <taxon>Magnoliopsida</taxon>
        <taxon>eudicotyledons</taxon>
        <taxon>Gunneridae</taxon>
        <taxon>Pentapetalae</taxon>
        <taxon>asterids</taxon>
        <taxon>campanulids</taxon>
        <taxon>Aquifoliales</taxon>
        <taxon>Aquifoliaceae</taxon>
        <taxon>Ilex</taxon>
    </lineage>
</organism>
<name>A0ABC8UN52_9AQUA</name>
<feature type="non-terminal residue" evidence="1">
    <location>
        <position position="1"/>
    </location>
</feature>
<protein>
    <submittedName>
        <fullName evidence="1">Uncharacterized protein</fullName>
    </submittedName>
</protein>
<gene>
    <name evidence="1" type="ORF">ILEXP_LOCUS52402</name>
</gene>
<evidence type="ECO:0000313" key="2">
    <source>
        <dbReference type="Proteomes" id="UP001642360"/>
    </source>
</evidence>